<accession>A0A2P6VK45</accession>
<evidence type="ECO:0000256" key="2">
    <source>
        <dbReference type="SAM" id="Phobius"/>
    </source>
</evidence>
<dbReference type="EMBL" id="LHPF02000004">
    <property type="protein sequence ID" value="PSC74437.1"/>
    <property type="molecule type" value="Genomic_DNA"/>
</dbReference>
<evidence type="ECO:0000313" key="4">
    <source>
        <dbReference type="Proteomes" id="UP000239649"/>
    </source>
</evidence>
<dbReference type="Proteomes" id="UP000239649">
    <property type="component" value="Unassembled WGS sequence"/>
</dbReference>
<gene>
    <name evidence="3" type="ORF">C2E20_2482</name>
</gene>
<proteinExistence type="predicted"/>
<keyword evidence="2" id="KW-0472">Membrane</keyword>
<keyword evidence="4" id="KW-1185">Reference proteome</keyword>
<keyword evidence="2" id="KW-0812">Transmembrane</keyword>
<feature type="transmembrane region" description="Helical" evidence="2">
    <location>
        <begin position="50"/>
        <end position="76"/>
    </location>
</feature>
<feature type="region of interest" description="Disordered" evidence="1">
    <location>
        <begin position="153"/>
        <end position="193"/>
    </location>
</feature>
<evidence type="ECO:0000313" key="3">
    <source>
        <dbReference type="EMBL" id="PSC74437.1"/>
    </source>
</evidence>
<dbReference type="OrthoDB" id="515302at2759"/>
<protein>
    <submittedName>
        <fullName evidence="3">Uncharacterized protein</fullName>
    </submittedName>
</protein>
<name>A0A2P6VK45_9CHLO</name>
<dbReference type="AlphaFoldDB" id="A0A2P6VK45"/>
<reference evidence="3 4" key="1">
    <citation type="journal article" date="2018" name="Plant J.">
        <title>Genome sequences of Chlorella sorokiniana UTEX 1602 and Micractinium conductrix SAG 241.80: implications to maltose excretion by a green alga.</title>
        <authorList>
            <person name="Arriola M.B."/>
            <person name="Velmurugan N."/>
            <person name="Zhang Y."/>
            <person name="Plunkett M.H."/>
            <person name="Hondzo H."/>
            <person name="Barney B.M."/>
        </authorList>
    </citation>
    <scope>NUCLEOTIDE SEQUENCE [LARGE SCALE GENOMIC DNA]</scope>
    <source>
        <strain evidence="3 4">SAG 241.80</strain>
    </source>
</reference>
<sequence length="222" mass="22123">MSGAVALVVPEHTRDALFQLVCDMRANTPKDGAFLRRHSHALAPRTAPGWLALASALGFGFSGAVALACTTALLGLAGVWASAGLAVCAGLFLACVLTMLAASLCVAALVSGTMAFGAFSLYAAVVCSLACLRLAGRVLLGPPRAALAALQQQQQQQQPEKPTGALQAATGADSYAGSQRGRPATAQLPAAAGDALEPATAGVNAASTAGAKQLPRSLADSA</sequence>
<feature type="transmembrane region" description="Helical" evidence="2">
    <location>
        <begin position="83"/>
        <end position="110"/>
    </location>
</feature>
<feature type="transmembrane region" description="Helical" evidence="2">
    <location>
        <begin position="116"/>
        <end position="135"/>
    </location>
</feature>
<comment type="caution">
    <text evidence="3">The sequence shown here is derived from an EMBL/GenBank/DDBJ whole genome shotgun (WGS) entry which is preliminary data.</text>
</comment>
<organism evidence="3 4">
    <name type="scientific">Micractinium conductrix</name>
    <dbReference type="NCBI Taxonomy" id="554055"/>
    <lineage>
        <taxon>Eukaryota</taxon>
        <taxon>Viridiplantae</taxon>
        <taxon>Chlorophyta</taxon>
        <taxon>core chlorophytes</taxon>
        <taxon>Trebouxiophyceae</taxon>
        <taxon>Chlorellales</taxon>
        <taxon>Chlorellaceae</taxon>
        <taxon>Chlorella clade</taxon>
        <taxon>Micractinium</taxon>
    </lineage>
</organism>
<keyword evidence="2" id="KW-1133">Transmembrane helix</keyword>
<evidence type="ECO:0000256" key="1">
    <source>
        <dbReference type="SAM" id="MobiDB-lite"/>
    </source>
</evidence>